<evidence type="ECO:0000313" key="2">
    <source>
        <dbReference type="Proteomes" id="UP001497382"/>
    </source>
</evidence>
<accession>A0AAV1ZTI7</accession>
<sequence length="260" mass="30291">MSVKRKLYSTHALTFLAFCILCKCAGGGLMHMMMMKKMMEKHHEDHGGKSIGISFKPVAIPIPLPIAYVEKGGTKAEKPWPEESKAKGMMWKMMKMKMKMKMKMMKKMKKMMKGSKSKACCPMMQPQMNADWSMMMMPMMCPQMMMNGCGMMNGCMMKAGWPMKGNGGGCPEPEEEEEERPEEDWPEYYDEEMMEDQYAWDTKLVPIYKHPEDKKKLKQKRGDDLDEKKRNDLIVWVKVKDTKIVGPRDKFDYDFDYISL</sequence>
<keyword evidence="2" id="KW-1185">Reference proteome</keyword>
<name>A0AAV1ZTI7_9ARAC</name>
<dbReference type="AlphaFoldDB" id="A0AAV1ZTI7"/>
<comment type="caution">
    <text evidence="1">The sequence shown here is derived from an EMBL/GenBank/DDBJ whole genome shotgun (WGS) entry which is preliminary data.</text>
</comment>
<protein>
    <submittedName>
        <fullName evidence="1">Uncharacterized protein</fullName>
    </submittedName>
</protein>
<dbReference type="EMBL" id="CAXIEN010000070">
    <property type="protein sequence ID" value="CAL1273731.1"/>
    <property type="molecule type" value="Genomic_DNA"/>
</dbReference>
<organism evidence="1 2">
    <name type="scientific">Larinioides sclopetarius</name>
    <dbReference type="NCBI Taxonomy" id="280406"/>
    <lineage>
        <taxon>Eukaryota</taxon>
        <taxon>Metazoa</taxon>
        <taxon>Ecdysozoa</taxon>
        <taxon>Arthropoda</taxon>
        <taxon>Chelicerata</taxon>
        <taxon>Arachnida</taxon>
        <taxon>Araneae</taxon>
        <taxon>Araneomorphae</taxon>
        <taxon>Entelegynae</taxon>
        <taxon>Araneoidea</taxon>
        <taxon>Araneidae</taxon>
        <taxon>Larinioides</taxon>
    </lineage>
</organism>
<dbReference type="Proteomes" id="UP001497382">
    <property type="component" value="Unassembled WGS sequence"/>
</dbReference>
<proteinExistence type="predicted"/>
<evidence type="ECO:0000313" key="1">
    <source>
        <dbReference type="EMBL" id="CAL1273731.1"/>
    </source>
</evidence>
<reference evidence="1 2" key="1">
    <citation type="submission" date="2024-04" db="EMBL/GenBank/DDBJ databases">
        <authorList>
            <person name="Rising A."/>
            <person name="Reimegard J."/>
            <person name="Sonavane S."/>
            <person name="Akerstrom W."/>
            <person name="Nylinder S."/>
            <person name="Hedman E."/>
            <person name="Kallberg Y."/>
        </authorList>
    </citation>
    <scope>NUCLEOTIDE SEQUENCE [LARGE SCALE GENOMIC DNA]</scope>
</reference>
<gene>
    <name evidence="1" type="ORF">LARSCL_LOCUS7058</name>
</gene>